<protein>
    <submittedName>
        <fullName evidence="1">Uncharacterized protein</fullName>
    </submittedName>
</protein>
<evidence type="ECO:0000313" key="2">
    <source>
        <dbReference type="Proteomes" id="UP000507470"/>
    </source>
</evidence>
<proteinExistence type="predicted"/>
<name>A0A6J8EMT8_MYTCO</name>
<dbReference type="OrthoDB" id="6629909at2759"/>
<reference evidence="1 2" key="1">
    <citation type="submission" date="2020-06" db="EMBL/GenBank/DDBJ databases">
        <authorList>
            <person name="Li R."/>
            <person name="Bekaert M."/>
        </authorList>
    </citation>
    <scope>NUCLEOTIDE SEQUENCE [LARGE SCALE GENOMIC DNA]</scope>
    <source>
        <strain evidence="2">wild</strain>
    </source>
</reference>
<evidence type="ECO:0000313" key="1">
    <source>
        <dbReference type="EMBL" id="CAC5421810.1"/>
    </source>
</evidence>
<keyword evidence="2" id="KW-1185">Reference proteome</keyword>
<accession>A0A6J8EMT8</accession>
<gene>
    <name evidence="1" type="ORF">MCOR_53895</name>
</gene>
<dbReference type="EMBL" id="CACVKT020009378">
    <property type="protein sequence ID" value="CAC5421810.1"/>
    <property type="molecule type" value="Genomic_DNA"/>
</dbReference>
<dbReference type="AlphaFoldDB" id="A0A6J8EMT8"/>
<sequence length="241" mass="27921">MDLMHRIRSSSELRLRRKEYNKKWISGKRNHQDDTYACLSESDSDLETFQLLSKTEIQTSTSLQDNNILSDKNGTQEVHCSIADLTDLEESDRNSDNNRTEFEDLDRFELMLQNVPVTSESETDDDENLSIGEELNVWANQHEIKQNALDDLLKILRGKGFENVLPSCTRTLQKTPRTVVMDTVSDMHYYHFGLKYMLEHTLQSISIEKIQSVQSVVLSFNIDELPLFKSSKTRFGQFFAL</sequence>
<organism evidence="1 2">
    <name type="scientific">Mytilus coruscus</name>
    <name type="common">Sea mussel</name>
    <dbReference type="NCBI Taxonomy" id="42192"/>
    <lineage>
        <taxon>Eukaryota</taxon>
        <taxon>Metazoa</taxon>
        <taxon>Spiralia</taxon>
        <taxon>Lophotrochozoa</taxon>
        <taxon>Mollusca</taxon>
        <taxon>Bivalvia</taxon>
        <taxon>Autobranchia</taxon>
        <taxon>Pteriomorphia</taxon>
        <taxon>Mytilida</taxon>
        <taxon>Mytiloidea</taxon>
        <taxon>Mytilidae</taxon>
        <taxon>Mytilinae</taxon>
        <taxon>Mytilus</taxon>
    </lineage>
</organism>
<dbReference type="Proteomes" id="UP000507470">
    <property type="component" value="Unassembled WGS sequence"/>
</dbReference>